<dbReference type="OrthoDB" id="9931455at2"/>
<dbReference type="AlphaFoldDB" id="A0A0H2M9N7"/>
<feature type="transmembrane region" description="Helical" evidence="2">
    <location>
        <begin position="7"/>
        <end position="27"/>
    </location>
</feature>
<proteinExistence type="predicted"/>
<dbReference type="STRING" id="1489064.WH96_20580"/>
<protein>
    <recommendedName>
        <fullName evidence="5">Type II secretion system protein GspC N-terminal domain-containing protein</fullName>
    </recommendedName>
</protein>
<dbReference type="RefSeq" id="WP_047766135.1">
    <property type="nucleotide sequence ID" value="NZ_LAQL01000029.1"/>
</dbReference>
<evidence type="ECO:0000313" key="3">
    <source>
        <dbReference type="EMBL" id="KLN58881.1"/>
    </source>
</evidence>
<evidence type="ECO:0000313" key="4">
    <source>
        <dbReference type="Proteomes" id="UP000035444"/>
    </source>
</evidence>
<comment type="caution">
    <text evidence="3">The sequence shown here is derived from an EMBL/GenBank/DDBJ whole genome shotgun (WGS) entry which is preliminary data.</text>
</comment>
<keyword evidence="2" id="KW-0812">Transmembrane</keyword>
<dbReference type="EMBL" id="LAQL01000029">
    <property type="protein sequence ID" value="KLN58881.1"/>
    <property type="molecule type" value="Genomic_DNA"/>
</dbReference>
<feature type="compositionally biased region" description="Low complexity" evidence="1">
    <location>
        <begin position="90"/>
        <end position="102"/>
    </location>
</feature>
<gene>
    <name evidence="3" type="ORF">WH96_20580</name>
</gene>
<keyword evidence="2" id="KW-1133">Transmembrane helix</keyword>
<sequence>MKLRSRLFLGISALCFVSSLTLVWLSYNLMTRDVETLLIKTEEITREVPALLPPVPIEKKALSRYETVLVKPLFSPSRRLEEDPPPPPKIVAKPKVVQPIQKAKPKPVKKAPPPPPPKELLLSLVGVVVLNGTPQALLKSETDGEFLRLAKGQSHNDWEVKEIMDDSVEFSHGELTKLLVFDKPQ</sequence>
<keyword evidence="4" id="KW-1185">Reference proteome</keyword>
<keyword evidence="2" id="KW-0472">Membrane</keyword>
<dbReference type="Proteomes" id="UP000035444">
    <property type="component" value="Unassembled WGS sequence"/>
</dbReference>
<feature type="region of interest" description="Disordered" evidence="1">
    <location>
        <begin position="76"/>
        <end position="115"/>
    </location>
</feature>
<organism evidence="3 4">
    <name type="scientific">Kiloniella spongiae</name>
    <dbReference type="NCBI Taxonomy" id="1489064"/>
    <lineage>
        <taxon>Bacteria</taxon>
        <taxon>Pseudomonadati</taxon>
        <taxon>Pseudomonadota</taxon>
        <taxon>Alphaproteobacteria</taxon>
        <taxon>Rhodospirillales</taxon>
        <taxon>Kiloniellaceae</taxon>
        <taxon>Kiloniella</taxon>
    </lineage>
</organism>
<accession>A0A0H2M9N7</accession>
<evidence type="ECO:0008006" key="5">
    <source>
        <dbReference type="Google" id="ProtNLM"/>
    </source>
</evidence>
<evidence type="ECO:0000256" key="2">
    <source>
        <dbReference type="SAM" id="Phobius"/>
    </source>
</evidence>
<name>A0A0H2M9N7_9PROT</name>
<reference evidence="3 4" key="1">
    <citation type="submission" date="2015-03" db="EMBL/GenBank/DDBJ databases">
        <title>Genome Sequence of Kiloniella spongiae MEBiC09566, isolated from a marine sponge.</title>
        <authorList>
            <person name="Shao Z."/>
            <person name="Wang L."/>
            <person name="Li X."/>
        </authorList>
    </citation>
    <scope>NUCLEOTIDE SEQUENCE [LARGE SCALE GENOMIC DNA]</scope>
    <source>
        <strain evidence="3 4">MEBiC09566</strain>
    </source>
</reference>
<evidence type="ECO:0000256" key="1">
    <source>
        <dbReference type="SAM" id="MobiDB-lite"/>
    </source>
</evidence>